<evidence type="ECO:0000313" key="2">
    <source>
        <dbReference type="EMBL" id="TDQ37456.1"/>
    </source>
</evidence>
<feature type="transmembrane region" description="Helical" evidence="1">
    <location>
        <begin position="30"/>
        <end position="51"/>
    </location>
</feature>
<sequence length="129" mass="13923">MKKIAVYGSAIVCILSVGFAVVEGLKTGQVQGGAIFLGCVALMYLFNSLVWGTPEGKSEADKDEREKHITLVSSKISYFVLLGVMLIVLIATEGVAELNDVKNIPLLIVMCAALFIFPATQLIVAKRYQ</sequence>
<keyword evidence="1" id="KW-1133">Transmembrane helix</keyword>
<feature type="transmembrane region" description="Helical" evidence="1">
    <location>
        <begin position="72"/>
        <end position="92"/>
    </location>
</feature>
<gene>
    <name evidence="2" type="ORF">EV213_11391</name>
</gene>
<evidence type="ECO:0000256" key="1">
    <source>
        <dbReference type="SAM" id="Phobius"/>
    </source>
</evidence>
<feature type="transmembrane region" description="Helical" evidence="1">
    <location>
        <begin position="104"/>
        <end position="125"/>
    </location>
</feature>
<dbReference type="Proteomes" id="UP000295632">
    <property type="component" value="Unassembled WGS sequence"/>
</dbReference>
<accession>A0A4R6TW41</accession>
<keyword evidence="1" id="KW-0812">Transmembrane</keyword>
<dbReference type="OrthoDB" id="2974577at2"/>
<protein>
    <recommendedName>
        <fullName evidence="4">DUF2178 domain-containing protein</fullName>
    </recommendedName>
</protein>
<evidence type="ECO:0008006" key="4">
    <source>
        <dbReference type="Google" id="ProtNLM"/>
    </source>
</evidence>
<evidence type="ECO:0000313" key="3">
    <source>
        <dbReference type="Proteomes" id="UP000295632"/>
    </source>
</evidence>
<dbReference type="RefSeq" id="WP_133581297.1">
    <property type="nucleotide sequence ID" value="NZ_SNYJ01000013.1"/>
</dbReference>
<comment type="caution">
    <text evidence="2">The sequence shown here is derived from an EMBL/GenBank/DDBJ whole genome shotgun (WGS) entry which is preliminary data.</text>
</comment>
<dbReference type="AlphaFoldDB" id="A0A4R6TW41"/>
<reference evidence="2 3" key="1">
    <citation type="submission" date="2019-03" db="EMBL/GenBank/DDBJ databases">
        <title>Genomic Encyclopedia of Type Strains, Phase IV (KMG-IV): sequencing the most valuable type-strain genomes for metagenomic binning, comparative biology and taxonomic classification.</title>
        <authorList>
            <person name="Goeker M."/>
        </authorList>
    </citation>
    <scope>NUCLEOTIDE SEQUENCE [LARGE SCALE GENOMIC DNA]</scope>
    <source>
        <strain evidence="2 3">DSM 28697</strain>
    </source>
</reference>
<proteinExistence type="predicted"/>
<keyword evidence="1" id="KW-0472">Membrane</keyword>
<name>A0A4R6TW41_9BACI</name>
<dbReference type="EMBL" id="SNYJ01000013">
    <property type="protein sequence ID" value="TDQ37456.1"/>
    <property type="molecule type" value="Genomic_DNA"/>
</dbReference>
<keyword evidence="3" id="KW-1185">Reference proteome</keyword>
<organism evidence="2 3">
    <name type="scientific">Aureibacillus halotolerans</name>
    <dbReference type="NCBI Taxonomy" id="1508390"/>
    <lineage>
        <taxon>Bacteria</taxon>
        <taxon>Bacillati</taxon>
        <taxon>Bacillota</taxon>
        <taxon>Bacilli</taxon>
        <taxon>Bacillales</taxon>
        <taxon>Bacillaceae</taxon>
        <taxon>Aureibacillus</taxon>
    </lineage>
</organism>